<reference evidence="1 2" key="1">
    <citation type="submission" date="2024-02" db="EMBL/GenBank/DDBJ databases">
        <title>Draft genome sequence of Collimonas sp. strain H4R21, an effective mineral-weathering bacterial strain isolated from the beech rhizosphere.</title>
        <authorList>
            <person name="Morin E."/>
            <person name="Uroz S."/>
            <person name="Leveau J.H.J."/>
            <person name="Kumar R."/>
            <person name="Rey M.W."/>
            <person name="Pham J."/>
        </authorList>
    </citation>
    <scope>NUCLEOTIDE SEQUENCE [LARGE SCALE GENOMIC DNA]</scope>
    <source>
        <strain evidence="1 2">H4R21</strain>
    </source>
</reference>
<dbReference type="PROSITE" id="PS51257">
    <property type="entry name" value="PROKAR_LIPOPROTEIN"/>
    <property type="match status" value="1"/>
</dbReference>
<name>A0ABU9PU34_9BURK</name>
<organism evidence="1 2">
    <name type="scientific">Collimonas rhizosphaerae</name>
    <dbReference type="NCBI Taxonomy" id="3126357"/>
    <lineage>
        <taxon>Bacteria</taxon>
        <taxon>Pseudomonadati</taxon>
        <taxon>Pseudomonadota</taxon>
        <taxon>Betaproteobacteria</taxon>
        <taxon>Burkholderiales</taxon>
        <taxon>Oxalobacteraceae</taxon>
        <taxon>Collimonas</taxon>
    </lineage>
</organism>
<dbReference type="RefSeq" id="WP_342829067.1">
    <property type="nucleotide sequence ID" value="NZ_JBANDC010000005.1"/>
</dbReference>
<evidence type="ECO:0000313" key="2">
    <source>
        <dbReference type="Proteomes" id="UP001495910"/>
    </source>
</evidence>
<accession>A0ABU9PU34</accession>
<keyword evidence="2" id="KW-1185">Reference proteome</keyword>
<comment type="caution">
    <text evidence="1">The sequence shown here is derived from an EMBL/GenBank/DDBJ whole genome shotgun (WGS) entry which is preliminary data.</text>
</comment>
<proteinExistence type="predicted"/>
<sequence length="152" mass="17500">MKKQALISSLIVFFAVACGLSFWLGKEIAEKEKNKFIENLSLNALGNTLLVLRYFDENQQGEAQHLLQAEMSGLLSWLIELDQTNSTPEFLKQRCKVLNTLKQYREKHQLSTSNDWVELSTQPEAKEEEAKRTKYLNDLACGKDIFFKTLPK</sequence>
<gene>
    <name evidence="1" type="ORF">V8G57_08990</name>
</gene>
<dbReference type="Proteomes" id="UP001495910">
    <property type="component" value="Unassembled WGS sequence"/>
</dbReference>
<evidence type="ECO:0000313" key="1">
    <source>
        <dbReference type="EMBL" id="MEM4987519.1"/>
    </source>
</evidence>
<protein>
    <submittedName>
        <fullName evidence="1">Uncharacterized protein</fullName>
    </submittedName>
</protein>
<dbReference type="EMBL" id="JBANDC010000005">
    <property type="protein sequence ID" value="MEM4987519.1"/>
    <property type="molecule type" value="Genomic_DNA"/>
</dbReference>